<accession>A0A1I5S7W5</accession>
<keyword evidence="4" id="KW-1185">Reference proteome</keyword>
<dbReference type="Proteomes" id="UP000242243">
    <property type="component" value="Unassembled WGS sequence"/>
</dbReference>
<reference evidence="1 4" key="2">
    <citation type="submission" date="2019-07" db="EMBL/GenBank/DDBJ databases">
        <title>Whole genome shotgun sequence of Halolactibacillus halophilus NBRC 100868.</title>
        <authorList>
            <person name="Hosoyama A."/>
            <person name="Uohara A."/>
            <person name="Ohji S."/>
            <person name="Ichikawa N."/>
        </authorList>
    </citation>
    <scope>NUCLEOTIDE SEQUENCE [LARGE SCALE GENOMIC DNA]</scope>
    <source>
        <strain evidence="1 4">NBRC 100868</strain>
    </source>
</reference>
<dbReference type="EMBL" id="BJWI01000113">
    <property type="protein sequence ID" value="GEM02994.1"/>
    <property type="molecule type" value="Genomic_DNA"/>
</dbReference>
<name>A0A1I5S7W5_9BACI</name>
<evidence type="ECO:0000313" key="2">
    <source>
        <dbReference type="EMBL" id="SFP66814.1"/>
    </source>
</evidence>
<dbReference type="EMBL" id="FOXC01000040">
    <property type="protein sequence ID" value="SFP66814.1"/>
    <property type="molecule type" value="Genomic_DNA"/>
</dbReference>
<evidence type="ECO:0000313" key="3">
    <source>
        <dbReference type="Proteomes" id="UP000242243"/>
    </source>
</evidence>
<gene>
    <name evidence="1" type="ORF">HHA03_25260</name>
    <name evidence="2" type="ORF">SAMN05421839_1406</name>
</gene>
<proteinExistence type="predicted"/>
<sequence length="79" mass="9062">MRENGQLEVQYANDNEARDYINLKIERIESEVYKKVQKEKQKQPSKRIGSAGANAKNVGEKCFLCIIQAFMVSLIKIQS</sequence>
<dbReference type="RefSeq" id="WP_089833439.1">
    <property type="nucleotide sequence ID" value="NZ_BJWI01000113.1"/>
</dbReference>
<dbReference type="AlphaFoldDB" id="A0A1I5S7W5"/>
<dbReference type="Proteomes" id="UP000321547">
    <property type="component" value="Unassembled WGS sequence"/>
</dbReference>
<evidence type="ECO:0000313" key="4">
    <source>
        <dbReference type="Proteomes" id="UP000321547"/>
    </source>
</evidence>
<reference evidence="2 3" key="1">
    <citation type="submission" date="2016-10" db="EMBL/GenBank/DDBJ databases">
        <authorList>
            <person name="de Groot N.N."/>
        </authorList>
    </citation>
    <scope>NUCLEOTIDE SEQUENCE [LARGE SCALE GENOMIC DNA]</scope>
    <source>
        <strain evidence="2 3">DSM 17073</strain>
    </source>
</reference>
<evidence type="ECO:0000313" key="1">
    <source>
        <dbReference type="EMBL" id="GEM02994.1"/>
    </source>
</evidence>
<organism evidence="2 3">
    <name type="scientific">Halolactibacillus halophilus</name>
    <dbReference type="NCBI Taxonomy" id="306540"/>
    <lineage>
        <taxon>Bacteria</taxon>
        <taxon>Bacillati</taxon>
        <taxon>Bacillota</taxon>
        <taxon>Bacilli</taxon>
        <taxon>Bacillales</taxon>
        <taxon>Bacillaceae</taxon>
        <taxon>Halolactibacillus</taxon>
    </lineage>
</organism>
<dbReference type="STRING" id="306540.SAMN05421839_1406"/>
<protein>
    <submittedName>
        <fullName evidence="2">Uncharacterized protein</fullName>
    </submittedName>
</protein>